<protein>
    <submittedName>
        <fullName evidence="1">Uncharacterized protein</fullName>
    </submittedName>
</protein>
<dbReference type="EMBL" id="HACG01051897">
    <property type="protein sequence ID" value="CEK98768.1"/>
    <property type="molecule type" value="Transcribed_RNA"/>
</dbReference>
<dbReference type="AlphaFoldDB" id="A0A0B7C0L2"/>
<feature type="non-terminal residue" evidence="1">
    <location>
        <position position="1"/>
    </location>
</feature>
<feature type="non-terminal residue" evidence="1">
    <location>
        <position position="75"/>
    </location>
</feature>
<sequence length="75" mass="9415">FSNFCDIYQKQHHQQNNIKKTNLLHYCLRVCMRDIFWTQRDFKVCKRLSSETFHKKRRPRQRWIQNVRDDLNMTA</sequence>
<evidence type="ECO:0000313" key="1">
    <source>
        <dbReference type="EMBL" id="CEK98768.1"/>
    </source>
</evidence>
<name>A0A0B7C0L2_9EUPU</name>
<reference evidence="1" key="1">
    <citation type="submission" date="2014-12" db="EMBL/GenBank/DDBJ databases">
        <title>Insight into the proteome of Arion vulgaris.</title>
        <authorList>
            <person name="Aradska J."/>
            <person name="Bulat T."/>
            <person name="Smidak R."/>
            <person name="Sarate P."/>
            <person name="Gangsoo J."/>
            <person name="Sialana F."/>
            <person name="Bilban M."/>
            <person name="Lubec G."/>
        </authorList>
    </citation>
    <scope>NUCLEOTIDE SEQUENCE</scope>
    <source>
        <tissue evidence="1">Skin</tissue>
    </source>
</reference>
<gene>
    <name evidence="1" type="primary">ORF219541</name>
</gene>
<accession>A0A0B7C0L2</accession>
<organism evidence="1">
    <name type="scientific">Arion vulgaris</name>
    <dbReference type="NCBI Taxonomy" id="1028688"/>
    <lineage>
        <taxon>Eukaryota</taxon>
        <taxon>Metazoa</taxon>
        <taxon>Spiralia</taxon>
        <taxon>Lophotrochozoa</taxon>
        <taxon>Mollusca</taxon>
        <taxon>Gastropoda</taxon>
        <taxon>Heterobranchia</taxon>
        <taxon>Euthyneura</taxon>
        <taxon>Panpulmonata</taxon>
        <taxon>Eupulmonata</taxon>
        <taxon>Stylommatophora</taxon>
        <taxon>Helicina</taxon>
        <taxon>Arionoidea</taxon>
        <taxon>Arionidae</taxon>
        <taxon>Arion</taxon>
    </lineage>
</organism>
<proteinExistence type="predicted"/>